<dbReference type="PANTHER" id="PTHR18875">
    <property type="entry name" value="SARCOMA ANTIGEN NY-SAR-24/CYTOSKELETAL PROTEIN SOJO"/>
    <property type="match status" value="1"/>
</dbReference>
<evidence type="ECO:0000256" key="1">
    <source>
        <dbReference type="ARBA" id="ARBA00004496"/>
    </source>
</evidence>
<evidence type="ECO:0000256" key="4">
    <source>
        <dbReference type="SAM" id="Coils"/>
    </source>
</evidence>
<keyword evidence="2" id="KW-0963">Cytoplasm</keyword>
<gene>
    <name evidence="5" type="ORF">COCON_G00089130</name>
</gene>
<feature type="coiled-coil region" evidence="4">
    <location>
        <begin position="123"/>
        <end position="167"/>
    </location>
</feature>
<organism evidence="5 6">
    <name type="scientific">Conger conger</name>
    <name type="common">Conger eel</name>
    <name type="synonym">Muraena conger</name>
    <dbReference type="NCBI Taxonomy" id="82655"/>
    <lineage>
        <taxon>Eukaryota</taxon>
        <taxon>Metazoa</taxon>
        <taxon>Chordata</taxon>
        <taxon>Craniata</taxon>
        <taxon>Vertebrata</taxon>
        <taxon>Euteleostomi</taxon>
        <taxon>Actinopterygii</taxon>
        <taxon>Neopterygii</taxon>
        <taxon>Teleostei</taxon>
        <taxon>Anguilliformes</taxon>
        <taxon>Congridae</taxon>
        <taxon>Conger</taxon>
    </lineage>
</organism>
<keyword evidence="3 4" id="KW-0175">Coiled coil</keyword>
<protein>
    <submittedName>
        <fullName evidence="5">Uncharacterized protein</fullName>
    </submittedName>
</protein>
<evidence type="ECO:0000313" key="5">
    <source>
        <dbReference type="EMBL" id="KAJ8274288.1"/>
    </source>
</evidence>
<dbReference type="Proteomes" id="UP001152803">
    <property type="component" value="Unassembled WGS sequence"/>
</dbReference>
<dbReference type="OrthoDB" id="2160759at2759"/>
<name>A0A9Q1DKM6_CONCO</name>
<dbReference type="PANTHER" id="PTHR18875:SF8">
    <property type="entry name" value="COILED-COIL DOMAIN-CONTAINING PROTEIN 18"/>
    <property type="match status" value="1"/>
</dbReference>
<accession>A0A9Q1DKM6</accession>
<sequence>MACFDPGGAEEVQLCLHALATARPLDWLGWWTLEVETGCRTLAGWHCRGPEPLDEARAKQQVQELAAMEAQAVQREAALQVTVTSLQKELERLKEAHHVETSSLQQTRAHLLKLSEQGRSSQEQRAEQLVEKLQWVRAELEEAQARADGLQEELRSRQEELQSASEALIIKESEVTRLQAKISSYGRKADLQNASLLCESAFQPPAPLPSRQEEAPFSDWADEESLGLPPSVRACLREHSWQGLSRLDTSSSSELSFNPLTYAASEDTLLGPPGPPGPEDTFTSMLQFLSRTTAAQDSAPSWLGSCSTLSSECLKGPKEAHRSSTGDV</sequence>
<evidence type="ECO:0000256" key="3">
    <source>
        <dbReference type="ARBA" id="ARBA00023054"/>
    </source>
</evidence>
<proteinExistence type="predicted"/>
<dbReference type="AlphaFoldDB" id="A0A9Q1DKM6"/>
<comment type="caution">
    <text evidence="5">The sequence shown here is derived from an EMBL/GenBank/DDBJ whole genome shotgun (WGS) entry which is preliminary data.</text>
</comment>
<evidence type="ECO:0000256" key="2">
    <source>
        <dbReference type="ARBA" id="ARBA00022490"/>
    </source>
</evidence>
<keyword evidence="6" id="KW-1185">Reference proteome</keyword>
<comment type="subcellular location">
    <subcellularLocation>
        <location evidence="1">Cytoplasm</location>
    </subcellularLocation>
</comment>
<dbReference type="GO" id="GO:0005737">
    <property type="term" value="C:cytoplasm"/>
    <property type="evidence" value="ECO:0007669"/>
    <property type="project" value="UniProtKB-SubCell"/>
</dbReference>
<evidence type="ECO:0000313" key="6">
    <source>
        <dbReference type="Proteomes" id="UP001152803"/>
    </source>
</evidence>
<reference evidence="5" key="1">
    <citation type="journal article" date="2023" name="Science">
        <title>Genome structures resolve the early diversification of teleost fishes.</title>
        <authorList>
            <person name="Parey E."/>
            <person name="Louis A."/>
            <person name="Montfort J."/>
            <person name="Bouchez O."/>
            <person name="Roques C."/>
            <person name="Iampietro C."/>
            <person name="Lluch J."/>
            <person name="Castinel A."/>
            <person name="Donnadieu C."/>
            <person name="Desvignes T."/>
            <person name="Floi Bucao C."/>
            <person name="Jouanno E."/>
            <person name="Wen M."/>
            <person name="Mejri S."/>
            <person name="Dirks R."/>
            <person name="Jansen H."/>
            <person name="Henkel C."/>
            <person name="Chen W.J."/>
            <person name="Zahm M."/>
            <person name="Cabau C."/>
            <person name="Klopp C."/>
            <person name="Thompson A.W."/>
            <person name="Robinson-Rechavi M."/>
            <person name="Braasch I."/>
            <person name="Lecointre G."/>
            <person name="Bobe J."/>
            <person name="Postlethwait J.H."/>
            <person name="Berthelot C."/>
            <person name="Roest Crollius H."/>
            <person name="Guiguen Y."/>
        </authorList>
    </citation>
    <scope>NUCLEOTIDE SEQUENCE</scope>
    <source>
        <strain evidence="5">Concon-B</strain>
    </source>
</reference>
<dbReference type="EMBL" id="JAFJMO010000006">
    <property type="protein sequence ID" value="KAJ8274288.1"/>
    <property type="molecule type" value="Genomic_DNA"/>
</dbReference>